<dbReference type="GO" id="GO:0032934">
    <property type="term" value="F:sterol binding"/>
    <property type="evidence" value="ECO:0007669"/>
    <property type="project" value="InterPro"/>
</dbReference>
<evidence type="ECO:0000256" key="6">
    <source>
        <dbReference type="ARBA" id="ARBA00023034"/>
    </source>
</evidence>
<dbReference type="GO" id="GO:0000139">
    <property type="term" value="C:Golgi membrane"/>
    <property type="evidence" value="ECO:0007669"/>
    <property type="project" value="UniProtKB-SubCell"/>
</dbReference>
<keyword evidence="9" id="KW-1133">Transmembrane helix</keyword>
<dbReference type="Pfam" id="PF12349">
    <property type="entry name" value="Sterol-sensing"/>
    <property type="match status" value="1"/>
</dbReference>
<feature type="transmembrane region" description="Helical" evidence="9">
    <location>
        <begin position="344"/>
        <end position="370"/>
    </location>
</feature>
<feature type="transmembrane region" description="Helical" evidence="9">
    <location>
        <begin position="311"/>
        <end position="332"/>
    </location>
</feature>
<feature type="transmembrane region" description="Helical" evidence="9">
    <location>
        <begin position="542"/>
        <end position="565"/>
    </location>
</feature>
<keyword evidence="9" id="KW-0812">Transmembrane</keyword>
<feature type="region of interest" description="Disordered" evidence="8">
    <location>
        <begin position="1168"/>
        <end position="1197"/>
    </location>
</feature>
<evidence type="ECO:0000256" key="5">
    <source>
        <dbReference type="ARBA" id="ARBA00022824"/>
    </source>
</evidence>
<protein>
    <recommendedName>
        <fullName evidence="10">SSD domain-containing protein</fullName>
    </recommendedName>
</protein>
<name>A0AAV9JEQ9_9PEZI</name>
<dbReference type="GO" id="GO:0032936">
    <property type="term" value="C:SREBP-SCAP complex"/>
    <property type="evidence" value="ECO:0007669"/>
    <property type="project" value="TreeGrafter"/>
</dbReference>
<dbReference type="AlphaFoldDB" id="A0AAV9JEQ9"/>
<feature type="transmembrane region" description="Helical" evidence="9">
    <location>
        <begin position="281"/>
        <end position="299"/>
    </location>
</feature>
<evidence type="ECO:0000313" key="12">
    <source>
        <dbReference type="Proteomes" id="UP001324427"/>
    </source>
</evidence>
<evidence type="ECO:0000259" key="10">
    <source>
        <dbReference type="PROSITE" id="PS50156"/>
    </source>
</evidence>
<organism evidence="11 12">
    <name type="scientific">Oleoguttula mirabilis</name>
    <dbReference type="NCBI Taxonomy" id="1507867"/>
    <lineage>
        <taxon>Eukaryota</taxon>
        <taxon>Fungi</taxon>
        <taxon>Dikarya</taxon>
        <taxon>Ascomycota</taxon>
        <taxon>Pezizomycotina</taxon>
        <taxon>Dothideomycetes</taxon>
        <taxon>Dothideomycetidae</taxon>
        <taxon>Mycosphaerellales</taxon>
        <taxon>Teratosphaeriaceae</taxon>
        <taxon>Oleoguttula</taxon>
    </lineage>
</organism>
<feature type="transmembrane region" description="Helical" evidence="9">
    <location>
        <begin position="245"/>
        <end position="269"/>
    </location>
</feature>
<dbReference type="PANTHER" id="PTHR46378:SF1">
    <property type="entry name" value="STEROL REGULATORY ELEMENT-BINDING PROTEIN CLEAVAGE-ACTIVATING PROTEIN"/>
    <property type="match status" value="1"/>
</dbReference>
<evidence type="ECO:0000256" key="1">
    <source>
        <dbReference type="ARBA" id="ARBA00004240"/>
    </source>
</evidence>
<keyword evidence="3" id="KW-0853">WD repeat</keyword>
<feature type="domain" description="SSD" evidence="10">
    <location>
        <begin position="214"/>
        <end position="372"/>
    </location>
</feature>
<dbReference type="GO" id="GO:0005789">
    <property type="term" value="C:endoplasmic reticulum membrane"/>
    <property type="evidence" value="ECO:0007669"/>
    <property type="project" value="InterPro"/>
</dbReference>
<dbReference type="SUPFAM" id="SSF82866">
    <property type="entry name" value="Multidrug efflux transporter AcrB transmembrane domain"/>
    <property type="match status" value="1"/>
</dbReference>
<dbReference type="InterPro" id="IPR030225">
    <property type="entry name" value="SCAP"/>
</dbReference>
<dbReference type="PANTHER" id="PTHR46378">
    <property type="entry name" value="STEROL REGULATORY ELEMENT-BINDING PROTEIN CLEAVAGE-ACTIVATING PROTEIN"/>
    <property type="match status" value="1"/>
</dbReference>
<dbReference type="PROSITE" id="PS50156">
    <property type="entry name" value="SSD"/>
    <property type="match status" value="1"/>
</dbReference>
<evidence type="ECO:0000256" key="4">
    <source>
        <dbReference type="ARBA" id="ARBA00022737"/>
    </source>
</evidence>
<dbReference type="GO" id="GO:0045540">
    <property type="term" value="P:regulation of cholesterol biosynthetic process"/>
    <property type="evidence" value="ECO:0007669"/>
    <property type="project" value="TreeGrafter"/>
</dbReference>
<keyword evidence="12" id="KW-1185">Reference proteome</keyword>
<dbReference type="InterPro" id="IPR053958">
    <property type="entry name" value="HMGCR/SNAP/NPC1-like_SSD"/>
</dbReference>
<gene>
    <name evidence="11" type="ORF">LTR36_005320</name>
</gene>
<dbReference type="EMBL" id="JAVFHQ010000030">
    <property type="protein sequence ID" value="KAK4543675.1"/>
    <property type="molecule type" value="Genomic_DNA"/>
</dbReference>
<keyword evidence="5" id="KW-0256">Endoplasmic reticulum</keyword>
<feature type="transmembrane region" description="Helical" evidence="9">
    <location>
        <begin position="216"/>
        <end position="233"/>
    </location>
</feature>
<accession>A0AAV9JEQ9</accession>
<reference evidence="11 12" key="1">
    <citation type="submission" date="2021-11" db="EMBL/GenBank/DDBJ databases">
        <title>Black yeast isolated from Biological Soil Crust.</title>
        <authorList>
            <person name="Kurbessoian T."/>
        </authorList>
    </citation>
    <scope>NUCLEOTIDE SEQUENCE [LARGE SCALE GENOMIC DNA]</scope>
    <source>
        <strain evidence="11 12">CCFEE 5522</strain>
    </source>
</reference>
<keyword evidence="4" id="KW-0677">Repeat</keyword>
<keyword evidence="7 9" id="KW-0472">Membrane</keyword>
<dbReference type="GO" id="GO:0032933">
    <property type="term" value="P:SREBP signaling pathway"/>
    <property type="evidence" value="ECO:0007669"/>
    <property type="project" value="InterPro"/>
</dbReference>
<evidence type="ECO:0000256" key="9">
    <source>
        <dbReference type="SAM" id="Phobius"/>
    </source>
</evidence>
<evidence type="ECO:0000313" key="11">
    <source>
        <dbReference type="EMBL" id="KAK4543675.1"/>
    </source>
</evidence>
<dbReference type="Proteomes" id="UP001324427">
    <property type="component" value="Unassembled WGS sequence"/>
</dbReference>
<evidence type="ECO:0000256" key="2">
    <source>
        <dbReference type="ARBA" id="ARBA00004394"/>
    </source>
</evidence>
<evidence type="ECO:0000256" key="3">
    <source>
        <dbReference type="ARBA" id="ARBA00022574"/>
    </source>
</evidence>
<keyword evidence="6" id="KW-0333">Golgi apparatus</keyword>
<comment type="caution">
    <text evidence="11">The sequence shown here is derived from an EMBL/GenBank/DDBJ whole genome shotgun (WGS) entry which is preliminary data.</text>
</comment>
<sequence length="1225" mass="130780">MGFSYPTLFLSDHPTAGFAAYPHHVWTTARPFDGDEKLIDVEMRQVWIHGSYMSALDKDVLKSALSIQQTLVGGEKLTPIFPALNEKLRESTLSWGFHSPLMYWNNSAHMIDGDEDIVQTVNDQSRSTSLLNVALRPASVFAGKVFHRRKLKAADALVITLMNKVEDGVGGKWNDEMQSLAAGKCKDCTLFPHDGDVTRNRVYQFSFVPLSARENIALGFAYACMALYVLLSLRRLKAFHSRFGLVVTAITQMTWSILASFTICSILKINLSMIPQNAYPFVVLVIGLENMFRLINAVVAEPATMATDQRIANALGDVGPVSVATAAQNLIMLSLLTAFVSPGVAAFCAFACIATLFDVFFLLTFFVAVLNVDIRRFELQDALARSTHQRAKRRPPPSKSQHTWFDALVQGRLPFSTRMAGTAVTSTFILSLNYHFFERHEKASSIRHLLGLARGGPPNVADFDTFTPPPMNATLTPGEWMRMQDFDTAREVMRLAKPGADSFVIRVFAPLIIVLSGADRTGAPLGTEAWVSALTSFARYHFYPVAVAIVFAVAFVAVLMNFLLYSEAGEDSSSDDDRSEDALTVQSVALPHKLDIVKLSGSENGHFVSIGLDRSIAIGVFDRSQQAYSTVGIAVNVLQSLHWPIRTAVIDDNAEWLALHCADDHIVIYHRATQSVTACHEYPDDNPAVIFKFVRLSDEETTKTCLLLLTSGGRLLSSCVSNCDRRTVVRLSETPLLGATLVDRKLVVATEDSKVVAYSKTEDDWKECNTQSLPITTSQGRVTGAVTMSAESDLGPDILVVTTAATTFFMDSQSLSLLGKVDAAPEAADYRTVLGPIAHCPACGSIALKSVAFVRASVNPGKCTVVILVADSDDDTVICIRNTTASCRSFDRTRKTEHETANAGAWLSLSSQVVLGLRRNSNVANVHVAKDRHIRHRRRASVNPRSTGNEEDEWEAYKLSIDGEIETSSVPVLFEAGAEHDGALYVNSAGPTAPLDHQSIAVAFGNQVKNLFINNRPSDKMQYTLLAVSALAASVFAESQAASSSEDLVSLLSVLQTALPSSVIAEALTNSAAVSSQIASEFAAGQTPTWFTALPSDIQTYLVPVATNSAALSSAVANITAAANATIIATATGIAGNASAVSGAQSGILASASAANSSVISRASLGTSTAGSSATSTGSGSSSTSGSSGSSSGSSSSSSAGASMPTAIIGAGLAGVLGVVGLFAL</sequence>
<evidence type="ECO:0000256" key="7">
    <source>
        <dbReference type="ARBA" id="ARBA00023136"/>
    </source>
</evidence>
<evidence type="ECO:0000256" key="8">
    <source>
        <dbReference type="SAM" id="MobiDB-lite"/>
    </source>
</evidence>
<proteinExistence type="predicted"/>
<feature type="transmembrane region" description="Helical" evidence="9">
    <location>
        <begin position="1204"/>
        <end position="1224"/>
    </location>
</feature>
<dbReference type="InterPro" id="IPR000731">
    <property type="entry name" value="SSD"/>
</dbReference>
<comment type="subcellular location">
    <subcellularLocation>
        <location evidence="1">Endoplasmic reticulum</location>
    </subcellularLocation>
    <subcellularLocation>
        <location evidence="2">Golgi apparatus membrane</location>
    </subcellularLocation>
</comment>